<evidence type="ECO:0000259" key="1">
    <source>
        <dbReference type="SMART" id="SM00974"/>
    </source>
</evidence>
<reference evidence="2" key="1">
    <citation type="journal article" date="2020" name="mSystems">
        <title>Genome- and Community-Level Interaction Insights into Carbon Utilization and Element Cycling Functions of Hydrothermarchaeota in Hydrothermal Sediment.</title>
        <authorList>
            <person name="Zhou Z."/>
            <person name="Liu Y."/>
            <person name="Xu W."/>
            <person name="Pan J."/>
            <person name="Luo Z.H."/>
            <person name="Li M."/>
        </authorList>
    </citation>
    <scope>NUCLEOTIDE SEQUENCE [LARGE SCALE GENOMIC DNA]</scope>
    <source>
        <strain evidence="2">SpSt-374</strain>
    </source>
</reference>
<sequence length="420" mass="47311">MPKSTAKSTTDEDLELLAELGVDIDPEPTSQQSPRDERIIAGFEEIDRFVAEKGRLPQHGDDRDIFERLYAVRLERLRESAECRALLEPIDSQGLLNAENDASFTLASDLAEDQIDAALLAQLGVDAESENEITQLTHVRSRQEIKAAEEVAQRFPCEDFAEFKPIFAEVQRQLKTGERQTVKYQDYATINEGDLFVLEGQKVLVAEMGEMFISDYGLRNCRLRVIYDNGTESNPLFRSFQRALNKDKTSRRITKLDLADLGPLFSFQAAAEGPAKATAEVDPETDLATGYIYVLRSQSEHPFVAQKRSVIHKIGVTGGDVKKRIANAKNDPTYLLADVEIVATFKLANINRKKLEAILQKFFASAQLDLELRDRFDTPVKPREWFLVPLAAIEEAISKIQDGTIDQFRYNPETARLTPL</sequence>
<name>A0A7C3VIN0_9CYAN</name>
<gene>
    <name evidence="2" type="ORF">ENR15_17130</name>
</gene>
<dbReference type="Pfam" id="PF13455">
    <property type="entry name" value="MUG113"/>
    <property type="match status" value="1"/>
</dbReference>
<feature type="domain" description="Bacteriophage T5 Orf172 DNA-binding" evidence="1">
    <location>
        <begin position="306"/>
        <end position="400"/>
    </location>
</feature>
<evidence type="ECO:0000313" key="2">
    <source>
        <dbReference type="EMBL" id="HGG02312.1"/>
    </source>
</evidence>
<dbReference type="InterPro" id="IPR018306">
    <property type="entry name" value="Phage_T5_Orf172_DNA-bd"/>
</dbReference>
<accession>A0A7C3VIN0</accession>
<organism evidence="2">
    <name type="scientific">Planktothricoides sp. SpSt-374</name>
    <dbReference type="NCBI Taxonomy" id="2282167"/>
    <lineage>
        <taxon>Bacteria</taxon>
        <taxon>Bacillati</taxon>
        <taxon>Cyanobacteriota</taxon>
        <taxon>Cyanophyceae</taxon>
        <taxon>Oscillatoriophycideae</taxon>
        <taxon>Oscillatoriales</taxon>
        <taxon>Oscillatoriaceae</taxon>
        <taxon>Planktothricoides</taxon>
    </lineage>
</organism>
<comment type="caution">
    <text evidence="2">The sequence shown here is derived from an EMBL/GenBank/DDBJ whole genome shotgun (WGS) entry which is preliminary data.</text>
</comment>
<dbReference type="SMART" id="SM00974">
    <property type="entry name" value="T5orf172"/>
    <property type="match status" value="1"/>
</dbReference>
<dbReference type="EMBL" id="DSPX01000173">
    <property type="protein sequence ID" value="HGG02312.1"/>
    <property type="molecule type" value="Genomic_DNA"/>
</dbReference>
<protein>
    <submittedName>
        <fullName evidence="2">GIY-YIG nuclease family protein</fullName>
    </submittedName>
</protein>
<proteinExistence type="predicted"/>
<dbReference type="AlphaFoldDB" id="A0A7C3VIN0"/>